<dbReference type="OMA" id="LFLEQRW"/>
<keyword evidence="3" id="KW-1185">Reference proteome</keyword>
<sequence>MPVQAGPTGAVSEDTRQRQVVEDLTAAIKRLAMFLNAFEHTASSKLAHVDARLAKLERQALFLEQRWNIVLADDRSALLVDDGVNTHGSPSTDNLLLAVPTLSPHAPAAIRIATPVETVAGTPDRPAVTVLDDDDDDQDAPAAPSPPPPPPPALAAAFQPPPPPMAAMPAGADGWGALPPPPPPPPVMMDGGVWGADLPPPPPLPPGLDMGLPPPPPPPPMMMMDAWGGGAPLPPPPPPPPSF</sequence>
<reference evidence="2 3" key="1">
    <citation type="submission" date="2009-11" db="EMBL/GenBank/DDBJ databases">
        <title>Annotation of Allomyces macrogynus ATCC 38327.</title>
        <authorList>
            <consortium name="The Broad Institute Genome Sequencing Platform"/>
            <person name="Russ C."/>
            <person name="Cuomo C."/>
            <person name="Burger G."/>
            <person name="Gray M.W."/>
            <person name="Holland P.W.H."/>
            <person name="King N."/>
            <person name="Lang F.B.F."/>
            <person name="Roger A.J."/>
            <person name="Ruiz-Trillo I."/>
            <person name="Young S.K."/>
            <person name="Zeng Q."/>
            <person name="Gargeya S."/>
            <person name="Fitzgerald M."/>
            <person name="Haas B."/>
            <person name="Abouelleil A."/>
            <person name="Alvarado L."/>
            <person name="Arachchi H.M."/>
            <person name="Berlin A."/>
            <person name="Chapman S.B."/>
            <person name="Gearin G."/>
            <person name="Goldberg J."/>
            <person name="Griggs A."/>
            <person name="Gujja S."/>
            <person name="Hansen M."/>
            <person name="Heiman D."/>
            <person name="Howarth C."/>
            <person name="Larimer J."/>
            <person name="Lui A."/>
            <person name="MacDonald P.J.P."/>
            <person name="McCowen C."/>
            <person name="Montmayeur A."/>
            <person name="Murphy C."/>
            <person name="Neiman D."/>
            <person name="Pearson M."/>
            <person name="Priest M."/>
            <person name="Roberts A."/>
            <person name="Saif S."/>
            <person name="Shea T."/>
            <person name="Sisk P."/>
            <person name="Stolte C."/>
            <person name="Sykes S."/>
            <person name="Wortman J."/>
            <person name="Nusbaum C."/>
            <person name="Birren B."/>
        </authorList>
    </citation>
    <scope>NUCLEOTIDE SEQUENCE [LARGE SCALE GENOMIC DNA]</scope>
    <source>
        <strain evidence="2 3">ATCC 38327</strain>
    </source>
</reference>
<feature type="compositionally biased region" description="Pro residues" evidence="1">
    <location>
        <begin position="178"/>
        <end position="187"/>
    </location>
</feature>
<dbReference type="EMBL" id="GG745364">
    <property type="protein sequence ID" value="KNE70052.1"/>
    <property type="molecule type" value="Genomic_DNA"/>
</dbReference>
<gene>
    <name evidence="2" type="ORF">AMAG_15040</name>
</gene>
<dbReference type="VEuPathDB" id="FungiDB:AMAG_15040"/>
<feature type="compositionally biased region" description="Pro residues" evidence="1">
    <location>
        <begin position="198"/>
        <end position="221"/>
    </location>
</feature>
<evidence type="ECO:0000256" key="1">
    <source>
        <dbReference type="SAM" id="MobiDB-lite"/>
    </source>
</evidence>
<accession>A0A0L0T5N0</accession>
<feature type="compositionally biased region" description="Low complexity" evidence="1">
    <location>
        <begin position="167"/>
        <end position="177"/>
    </location>
</feature>
<organism evidence="2 3">
    <name type="scientific">Allomyces macrogynus (strain ATCC 38327)</name>
    <name type="common">Allomyces javanicus var. macrogynus</name>
    <dbReference type="NCBI Taxonomy" id="578462"/>
    <lineage>
        <taxon>Eukaryota</taxon>
        <taxon>Fungi</taxon>
        <taxon>Fungi incertae sedis</taxon>
        <taxon>Blastocladiomycota</taxon>
        <taxon>Blastocladiomycetes</taxon>
        <taxon>Blastocladiales</taxon>
        <taxon>Blastocladiaceae</taxon>
        <taxon>Allomyces</taxon>
    </lineage>
</organism>
<evidence type="ECO:0000313" key="2">
    <source>
        <dbReference type="EMBL" id="KNE70052.1"/>
    </source>
</evidence>
<dbReference type="Proteomes" id="UP000054350">
    <property type="component" value="Unassembled WGS sequence"/>
</dbReference>
<feature type="compositionally biased region" description="Low complexity" evidence="1">
    <location>
        <begin position="188"/>
        <end position="197"/>
    </location>
</feature>
<name>A0A0L0T5N0_ALLM3</name>
<feature type="compositionally biased region" description="Pro residues" evidence="1">
    <location>
        <begin position="232"/>
        <end position="243"/>
    </location>
</feature>
<feature type="compositionally biased region" description="Pro residues" evidence="1">
    <location>
        <begin position="143"/>
        <end position="166"/>
    </location>
</feature>
<dbReference type="OrthoDB" id="1883432at2759"/>
<reference evidence="3" key="2">
    <citation type="submission" date="2009-11" db="EMBL/GenBank/DDBJ databases">
        <title>The Genome Sequence of Allomyces macrogynus strain ATCC 38327.</title>
        <authorList>
            <consortium name="The Broad Institute Genome Sequencing Platform"/>
            <person name="Russ C."/>
            <person name="Cuomo C."/>
            <person name="Shea T."/>
            <person name="Young S.K."/>
            <person name="Zeng Q."/>
            <person name="Koehrsen M."/>
            <person name="Haas B."/>
            <person name="Borodovsky M."/>
            <person name="Guigo R."/>
            <person name="Alvarado L."/>
            <person name="Berlin A."/>
            <person name="Borenstein D."/>
            <person name="Chen Z."/>
            <person name="Engels R."/>
            <person name="Freedman E."/>
            <person name="Gellesch M."/>
            <person name="Goldberg J."/>
            <person name="Griggs A."/>
            <person name="Gujja S."/>
            <person name="Heiman D."/>
            <person name="Hepburn T."/>
            <person name="Howarth C."/>
            <person name="Jen D."/>
            <person name="Larson L."/>
            <person name="Lewis B."/>
            <person name="Mehta T."/>
            <person name="Park D."/>
            <person name="Pearson M."/>
            <person name="Roberts A."/>
            <person name="Saif S."/>
            <person name="Shenoy N."/>
            <person name="Sisk P."/>
            <person name="Stolte C."/>
            <person name="Sykes S."/>
            <person name="Walk T."/>
            <person name="White J."/>
            <person name="Yandava C."/>
            <person name="Burger G."/>
            <person name="Gray M.W."/>
            <person name="Holland P.W.H."/>
            <person name="King N."/>
            <person name="Lang F.B.F."/>
            <person name="Roger A.J."/>
            <person name="Ruiz-Trillo I."/>
            <person name="Lander E."/>
            <person name="Nusbaum C."/>
        </authorList>
    </citation>
    <scope>NUCLEOTIDE SEQUENCE [LARGE SCALE GENOMIC DNA]</scope>
    <source>
        <strain evidence="3">ATCC 38327</strain>
    </source>
</reference>
<protein>
    <submittedName>
        <fullName evidence="2">Uncharacterized protein</fullName>
    </submittedName>
</protein>
<dbReference type="AlphaFoldDB" id="A0A0L0T5N0"/>
<feature type="region of interest" description="Disordered" evidence="1">
    <location>
        <begin position="120"/>
        <end position="243"/>
    </location>
</feature>
<evidence type="ECO:0000313" key="3">
    <source>
        <dbReference type="Proteomes" id="UP000054350"/>
    </source>
</evidence>
<dbReference type="Gene3D" id="1.20.5.110">
    <property type="match status" value="1"/>
</dbReference>
<proteinExistence type="predicted"/>
<dbReference type="STRING" id="578462.A0A0L0T5N0"/>